<accession>A0ABF7QZ04</accession>
<geneLocation type="plasmid" evidence="3 4">
    <name>pRLG203</name>
</geneLocation>
<dbReference type="PROSITE" id="PS00166">
    <property type="entry name" value="ENOYL_COA_HYDRATASE"/>
    <property type="match status" value="1"/>
</dbReference>
<dbReference type="CDD" id="cd06558">
    <property type="entry name" value="crotonase-like"/>
    <property type="match status" value="1"/>
</dbReference>
<dbReference type="AlphaFoldDB" id="A0ABF7QZ04"/>
<sequence length="268" mass="28984">MTEPAILFDVDRTAKRLNEISERSGKIVRIELSRPERANALNSETLELILDAIEKAEVEPGVEAIVLHGAGQHFCAGADLRELHSGGPAGIRRLLDLFRRVTIRIERSHLVVIAAVHGAARAGGLEISLACDVVLAGKSATFGDAHLSKGLLPGGGSTVRLPRAIGWQRSKWMILSAEAIDAETAKQWGLVFDVVDDVDLLQAAKDQALRMTRGDTEAMGRVKKLISMVGEQFFSDGLEAEIATLETHSQSESFQNGVGSFLTRNKRG</sequence>
<comment type="similarity">
    <text evidence="1 2">Belongs to the enoyl-CoA hydratase/isomerase family.</text>
</comment>
<dbReference type="KEGG" id="rlt:Rleg2_6129"/>
<dbReference type="Pfam" id="PF00378">
    <property type="entry name" value="ECH_1"/>
    <property type="match status" value="1"/>
</dbReference>
<name>A0ABF7QZ04_RHILW</name>
<protein>
    <submittedName>
        <fullName evidence="3">Enoyl-CoA hydratase/isomerase</fullName>
    </submittedName>
</protein>
<keyword evidence="4" id="KW-1185">Reference proteome</keyword>
<dbReference type="PANTHER" id="PTHR43802">
    <property type="entry name" value="ENOYL-COA HYDRATASE"/>
    <property type="match status" value="1"/>
</dbReference>
<dbReference type="Gene3D" id="3.90.226.10">
    <property type="entry name" value="2-enoyl-CoA Hydratase, Chain A, domain 1"/>
    <property type="match status" value="1"/>
</dbReference>
<dbReference type="EMBL" id="CP001195">
    <property type="protein sequence ID" value="ACI59513.1"/>
    <property type="molecule type" value="Genomic_DNA"/>
</dbReference>
<dbReference type="SUPFAM" id="SSF52096">
    <property type="entry name" value="ClpP/crotonase"/>
    <property type="match status" value="1"/>
</dbReference>
<dbReference type="GO" id="GO:0003824">
    <property type="term" value="F:catalytic activity"/>
    <property type="evidence" value="ECO:0007669"/>
    <property type="project" value="UniProtKB-ARBA"/>
</dbReference>
<dbReference type="InterPro" id="IPR001753">
    <property type="entry name" value="Enoyl-CoA_hydra/iso"/>
</dbReference>
<organism evidence="3 4">
    <name type="scientific">Rhizobium leguminosarum bv. trifolii (strain WSM2304)</name>
    <dbReference type="NCBI Taxonomy" id="395492"/>
    <lineage>
        <taxon>Bacteria</taxon>
        <taxon>Pseudomonadati</taxon>
        <taxon>Pseudomonadota</taxon>
        <taxon>Alphaproteobacteria</taxon>
        <taxon>Hyphomicrobiales</taxon>
        <taxon>Rhizobiaceae</taxon>
        <taxon>Rhizobium/Agrobacterium group</taxon>
        <taxon>Rhizobium</taxon>
    </lineage>
</organism>
<gene>
    <name evidence="3" type="ordered locus">Rleg2_6129</name>
</gene>
<dbReference type="PANTHER" id="PTHR43802:SF1">
    <property type="entry name" value="IP11341P-RELATED"/>
    <property type="match status" value="1"/>
</dbReference>
<dbReference type="InterPro" id="IPR018376">
    <property type="entry name" value="Enoyl-CoA_hyd/isom_CS"/>
</dbReference>
<dbReference type="RefSeq" id="WP_012559780.1">
    <property type="nucleotide sequence ID" value="NC_011370.1"/>
</dbReference>
<dbReference type="Proteomes" id="UP000008330">
    <property type="component" value="Plasmid pRLG203"/>
</dbReference>
<evidence type="ECO:0000313" key="4">
    <source>
        <dbReference type="Proteomes" id="UP000008330"/>
    </source>
</evidence>
<evidence type="ECO:0000256" key="2">
    <source>
        <dbReference type="RuleBase" id="RU003707"/>
    </source>
</evidence>
<keyword evidence="3" id="KW-0614">Plasmid</keyword>
<reference evidence="3 4" key="1">
    <citation type="journal article" date="2010" name="Stand. Genomic Sci.">
        <title>Complete genome sequence of Rhizobium leguminosarum bv trifolii strain WSM2304, an effective microsymbiont of the South American clover Trifolium polymorphum.</title>
        <authorList>
            <person name="Reeve W."/>
            <person name="O'Hara G."/>
            <person name="Chain P."/>
            <person name="Ardley J."/>
            <person name="Brau L."/>
            <person name="Nandesena K."/>
            <person name="Tiwari R."/>
            <person name="Malfatti S."/>
            <person name="Kiss H."/>
            <person name="Lapidus A."/>
            <person name="Copeland A."/>
            <person name="Nolan M."/>
            <person name="Land M."/>
            <person name="Ivanova N."/>
            <person name="Mavromatis K."/>
            <person name="Markowitz V."/>
            <person name="Kyrpides N."/>
            <person name="Melino V."/>
            <person name="Denton M."/>
            <person name="Yates R."/>
            <person name="Howieson J."/>
        </authorList>
    </citation>
    <scope>NUCLEOTIDE SEQUENCE [LARGE SCALE GENOMIC DNA]</scope>
    <source>
        <strain evidence="3 4">WSM2304</strain>
    </source>
</reference>
<evidence type="ECO:0000256" key="1">
    <source>
        <dbReference type="ARBA" id="ARBA00005254"/>
    </source>
</evidence>
<dbReference type="InterPro" id="IPR029045">
    <property type="entry name" value="ClpP/crotonase-like_dom_sf"/>
</dbReference>
<proteinExistence type="inferred from homology"/>
<evidence type="ECO:0000313" key="3">
    <source>
        <dbReference type="EMBL" id="ACI59513.1"/>
    </source>
</evidence>